<dbReference type="Pfam" id="PF17853">
    <property type="entry name" value="GGDEF_2"/>
    <property type="match status" value="1"/>
</dbReference>
<dbReference type="InterPro" id="IPR041522">
    <property type="entry name" value="CdaR_GGDEF"/>
</dbReference>
<dbReference type="InterPro" id="IPR042070">
    <property type="entry name" value="PucR_C-HTH_sf"/>
</dbReference>
<dbReference type="InterPro" id="IPR051448">
    <property type="entry name" value="CdaR-like_regulators"/>
</dbReference>
<evidence type="ECO:0000259" key="3">
    <source>
        <dbReference type="Pfam" id="PF17853"/>
    </source>
</evidence>
<comment type="similarity">
    <text evidence="1">Belongs to the CdaR family.</text>
</comment>
<comment type="caution">
    <text evidence="4">The sequence shown here is derived from an EMBL/GenBank/DDBJ whole genome shotgun (WGS) entry which is preliminary data.</text>
</comment>
<feature type="domain" description="CdaR GGDEF-like" evidence="3">
    <location>
        <begin position="187"/>
        <end position="299"/>
    </location>
</feature>
<proteinExistence type="inferred from homology"/>
<evidence type="ECO:0000256" key="1">
    <source>
        <dbReference type="ARBA" id="ARBA00006754"/>
    </source>
</evidence>
<dbReference type="EMBL" id="JBHTCS010000016">
    <property type="protein sequence ID" value="MFC7448884.1"/>
    <property type="molecule type" value="Genomic_DNA"/>
</dbReference>
<evidence type="ECO:0000313" key="4">
    <source>
        <dbReference type="EMBL" id="MFC7448884.1"/>
    </source>
</evidence>
<dbReference type="Gene3D" id="1.10.10.2840">
    <property type="entry name" value="PucR C-terminal helix-turn-helix domain"/>
    <property type="match status" value="1"/>
</dbReference>
<dbReference type="PANTHER" id="PTHR33744:SF1">
    <property type="entry name" value="DNA-BINDING TRANSCRIPTIONAL ACTIVATOR ADER"/>
    <property type="match status" value="1"/>
</dbReference>
<dbReference type="InterPro" id="IPR025736">
    <property type="entry name" value="PucR_C-HTH_dom"/>
</dbReference>
<keyword evidence="5" id="KW-1185">Reference proteome</keyword>
<evidence type="ECO:0000313" key="5">
    <source>
        <dbReference type="Proteomes" id="UP001596484"/>
    </source>
</evidence>
<dbReference type="PANTHER" id="PTHR33744">
    <property type="entry name" value="CARBOHYDRATE DIACID REGULATOR"/>
    <property type="match status" value="1"/>
</dbReference>
<sequence>MGSMNSPGSAARWMREHVSSTFSRADFEGFIDRLDSSICADVPELATDAELQRDLKAAIRSQFRVFLGTEIPVDGARATVAVSGECHALARTIARRGLDLRVLSQFDHACHRAVLGFATEFVAQQDLPNDFTLALMTMMWEQTSELMNTLLEELNATYTRERESLLRGAFSQRIGTVREILDGAAVDVAQASARMAYPLHRTHTALSVWAEGAAPGFDPIADLEAVVLRMAREASAADLLCVPSGASGLWAWMVDGDPLGPDPQHAALVPAGVRFAIGDPGAGIDGFRRSHREARAARSIAENGRQRRTFTRYRDVEVAALASHDPAARSALVERELAGMLGDDAASERLRDTVRAVLVSGGNQEAAARRLGVHKNTVRYRIQRAEEVLGRDLATNRLPLELALECFDTFGR</sequence>
<dbReference type="RefSeq" id="WP_378405393.1">
    <property type="nucleotide sequence ID" value="NZ_JBHTCS010000016.1"/>
</dbReference>
<accession>A0ABW2RYH9</accession>
<name>A0ABW2RYH9_9NOCA</name>
<gene>
    <name evidence="4" type="ORF">ACFQS9_13385</name>
</gene>
<organism evidence="4 5">
    <name type="scientific">Rhodococcus daqingensis</name>
    <dbReference type="NCBI Taxonomy" id="2479363"/>
    <lineage>
        <taxon>Bacteria</taxon>
        <taxon>Bacillati</taxon>
        <taxon>Actinomycetota</taxon>
        <taxon>Actinomycetes</taxon>
        <taxon>Mycobacteriales</taxon>
        <taxon>Nocardiaceae</taxon>
        <taxon>Rhodococcus</taxon>
    </lineage>
</organism>
<evidence type="ECO:0000259" key="2">
    <source>
        <dbReference type="Pfam" id="PF13556"/>
    </source>
</evidence>
<reference evidence="5" key="1">
    <citation type="journal article" date="2019" name="Int. J. Syst. Evol. Microbiol.">
        <title>The Global Catalogue of Microorganisms (GCM) 10K type strain sequencing project: providing services to taxonomists for standard genome sequencing and annotation.</title>
        <authorList>
            <consortium name="The Broad Institute Genomics Platform"/>
            <consortium name="The Broad Institute Genome Sequencing Center for Infectious Disease"/>
            <person name="Wu L."/>
            <person name="Ma J."/>
        </authorList>
    </citation>
    <scope>NUCLEOTIDE SEQUENCE [LARGE SCALE GENOMIC DNA]</scope>
    <source>
        <strain evidence="5">ICMP 19430</strain>
    </source>
</reference>
<dbReference type="Proteomes" id="UP001596484">
    <property type="component" value="Unassembled WGS sequence"/>
</dbReference>
<dbReference type="Pfam" id="PF13556">
    <property type="entry name" value="HTH_30"/>
    <property type="match status" value="1"/>
</dbReference>
<feature type="domain" description="PucR C-terminal helix-turn-helix" evidence="2">
    <location>
        <begin position="350"/>
        <end position="405"/>
    </location>
</feature>
<protein>
    <submittedName>
        <fullName evidence="4">PucR family transcriptional regulator</fullName>
    </submittedName>
</protein>